<evidence type="ECO:0000256" key="4">
    <source>
        <dbReference type="ARBA" id="ARBA00022692"/>
    </source>
</evidence>
<feature type="region of interest" description="Disordered" evidence="10">
    <location>
        <begin position="385"/>
        <end position="442"/>
    </location>
</feature>
<dbReference type="WBParaSite" id="TREG1_132040.1">
    <property type="protein sequence ID" value="TREG1_132040.1"/>
    <property type="gene ID" value="TREG1_132040"/>
</dbReference>
<organism evidence="14 15">
    <name type="scientific">Trichobilharzia regenti</name>
    <name type="common">Nasal bird schistosome</name>
    <dbReference type="NCBI Taxonomy" id="157069"/>
    <lineage>
        <taxon>Eukaryota</taxon>
        <taxon>Metazoa</taxon>
        <taxon>Spiralia</taxon>
        <taxon>Lophotrochozoa</taxon>
        <taxon>Platyhelminthes</taxon>
        <taxon>Trematoda</taxon>
        <taxon>Digenea</taxon>
        <taxon>Strigeidida</taxon>
        <taxon>Schistosomatoidea</taxon>
        <taxon>Schistosomatidae</taxon>
        <taxon>Trichobilharzia</taxon>
    </lineage>
</organism>
<evidence type="ECO:0000256" key="8">
    <source>
        <dbReference type="ARBA" id="ARBA00023170"/>
    </source>
</evidence>
<feature type="transmembrane region" description="Helical" evidence="11">
    <location>
        <begin position="157"/>
        <end position="177"/>
    </location>
</feature>
<evidence type="ECO:0000256" key="6">
    <source>
        <dbReference type="ARBA" id="ARBA00023040"/>
    </source>
</evidence>
<keyword evidence="3" id="KW-1003">Cell membrane</keyword>
<dbReference type="InterPro" id="IPR036445">
    <property type="entry name" value="GPCR_2_extracell_dom_sf"/>
</dbReference>
<dbReference type="InterPro" id="IPR001879">
    <property type="entry name" value="GPCR_2_extracellular_dom"/>
</dbReference>
<dbReference type="AlphaFoldDB" id="A0AA85J7R0"/>
<feature type="transmembrane region" description="Helical" evidence="11">
    <location>
        <begin position="123"/>
        <end position="145"/>
    </location>
</feature>
<feature type="domain" description="G-protein coupled receptors family 2 profile 1" evidence="12">
    <location>
        <begin position="29"/>
        <end position="109"/>
    </location>
</feature>
<dbReference type="Pfam" id="PF00002">
    <property type="entry name" value="7tm_2"/>
    <property type="match status" value="1"/>
</dbReference>
<dbReference type="GO" id="GO:0007166">
    <property type="term" value="P:cell surface receptor signaling pathway"/>
    <property type="evidence" value="ECO:0007669"/>
    <property type="project" value="InterPro"/>
</dbReference>
<sequence length="630" mass="71662">MNGIIIHRLVRSIEDNNIDQSNATKNQWLCEQIYEGNTDLQNKSLLYCPPFHDGATCWPPVLAGTTAYMPCPSSYEGQMYNSNENASKKCLESGNWSSQSNYSPCVLTSNSSTIEVTMALRCIFLTGYSVSCGCLCLALVIFYIFKSLKCMRNTIHSHLFVALMIKACAWSISYIFVEFTDIEQFTGNTRSTINSLLNITISLQAFGSLAIFVWMFIEGLYLCLIVYCAFWVEKMRFWPCALIGWGLPTVLISIRALINFIKYPTEFWLFHGIDIYLLTIPTLILLGLNVIFLIAILYALNDKLRKRVIVTNTHSVTNNLSRDSDSQLPQQQPQKRDCRRLTNLFTDDYEDYTSIDDDSALQPLPNLDDYPGGGFVSLTNKRNPSYYHSHLSPTRRKSLSFRGRSKLTSSNYQDTTATNTNSSGSKRNNVNNNKNIDRPDMNQLYIPRHKRRFQSLPNATSSSVVAAAAVATITETYDEQNLADGFYQKSPNQLTLMNAMSRDASCRSSQVSDISRFELPGTTRIRLAKLIGRISGQEFVKTVKASLTLMPLLGIPEIIFITPYHPYLKPAFDIINAFLTSTQGIWVTLLYCFLTKEVRRQFEKRLRTRSLRTSLYPHRRSTRMNKRLSS</sequence>
<feature type="transmembrane region" description="Helical" evidence="11">
    <location>
        <begin position="574"/>
        <end position="594"/>
    </location>
</feature>
<evidence type="ECO:0000256" key="1">
    <source>
        <dbReference type="ARBA" id="ARBA00004651"/>
    </source>
</evidence>
<feature type="domain" description="G-protein coupled receptors family 2 profile 2" evidence="13">
    <location>
        <begin position="120"/>
        <end position="305"/>
    </location>
</feature>
<evidence type="ECO:0000256" key="3">
    <source>
        <dbReference type="ARBA" id="ARBA00022475"/>
    </source>
</evidence>
<dbReference type="PROSITE" id="PS50227">
    <property type="entry name" value="G_PROTEIN_RECEP_F2_3"/>
    <property type="match status" value="1"/>
</dbReference>
<dbReference type="Gene3D" id="4.10.1240.10">
    <property type="entry name" value="GPCR, family 2, extracellular hormone receptor domain"/>
    <property type="match status" value="1"/>
</dbReference>
<proteinExistence type="inferred from homology"/>
<dbReference type="PROSITE" id="PS50261">
    <property type="entry name" value="G_PROTEIN_RECEP_F2_4"/>
    <property type="match status" value="1"/>
</dbReference>
<dbReference type="SUPFAM" id="SSF111418">
    <property type="entry name" value="Hormone receptor domain"/>
    <property type="match status" value="1"/>
</dbReference>
<evidence type="ECO:0000256" key="7">
    <source>
        <dbReference type="ARBA" id="ARBA00023136"/>
    </source>
</evidence>
<keyword evidence="7 11" id="KW-0472">Membrane</keyword>
<keyword evidence="6" id="KW-0297">G-protein coupled receptor</keyword>
<evidence type="ECO:0000259" key="12">
    <source>
        <dbReference type="PROSITE" id="PS50227"/>
    </source>
</evidence>
<comment type="subcellular location">
    <subcellularLocation>
        <location evidence="1">Cell membrane</location>
        <topology evidence="1">Multi-pass membrane protein</topology>
    </subcellularLocation>
</comment>
<evidence type="ECO:0000256" key="11">
    <source>
        <dbReference type="SAM" id="Phobius"/>
    </source>
</evidence>
<feature type="transmembrane region" description="Helical" evidence="11">
    <location>
        <begin position="197"/>
        <end position="230"/>
    </location>
</feature>
<dbReference type="PRINTS" id="PR00249">
    <property type="entry name" value="GPCRSECRETIN"/>
</dbReference>
<comment type="similarity">
    <text evidence="2">Belongs to the G-protein coupled receptor 2 family.</text>
</comment>
<dbReference type="GO" id="GO:0008528">
    <property type="term" value="F:G protein-coupled peptide receptor activity"/>
    <property type="evidence" value="ECO:0007669"/>
    <property type="project" value="TreeGrafter"/>
</dbReference>
<dbReference type="GO" id="GO:0005886">
    <property type="term" value="C:plasma membrane"/>
    <property type="evidence" value="ECO:0007669"/>
    <property type="project" value="UniProtKB-SubCell"/>
</dbReference>
<evidence type="ECO:0000259" key="13">
    <source>
        <dbReference type="PROSITE" id="PS50261"/>
    </source>
</evidence>
<dbReference type="GO" id="GO:0007188">
    <property type="term" value="P:adenylate cyclase-modulating G protein-coupled receptor signaling pathway"/>
    <property type="evidence" value="ECO:0007669"/>
    <property type="project" value="TreeGrafter"/>
</dbReference>
<dbReference type="InterPro" id="IPR017981">
    <property type="entry name" value="GPCR_2-like_7TM"/>
</dbReference>
<dbReference type="PANTHER" id="PTHR45620">
    <property type="entry name" value="PDF RECEPTOR-LIKE PROTEIN-RELATED"/>
    <property type="match status" value="1"/>
</dbReference>
<feature type="transmembrane region" description="Helical" evidence="11">
    <location>
        <begin position="278"/>
        <end position="300"/>
    </location>
</feature>
<keyword evidence="4 11" id="KW-0812">Transmembrane</keyword>
<evidence type="ECO:0000313" key="14">
    <source>
        <dbReference type="Proteomes" id="UP000050795"/>
    </source>
</evidence>
<protein>
    <recommendedName>
        <fullName evidence="16">G_PROTEIN_RECEP_F2_4 domain-containing protein</fullName>
    </recommendedName>
</protein>
<feature type="transmembrane region" description="Helical" evidence="11">
    <location>
        <begin position="237"/>
        <end position="258"/>
    </location>
</feature>
<evidence type="ECO:0000256" key="10">
    <source>
        <dbReference type="SAM" id="MobiDB-lite"/>
    </source>
</evidence>
<feature type="compositionally biased region" description="Low complexity" evidence="10">
    <location>
        <begin position="421"/>
        <end position="434"/>
    </location>
</feature>
<evidence type="ECO:0000256" key="9">
    <source>
        <dbReference type="ARBA" id="ARBA00023224"/>
    </source>
</evidence>
<keyword evidence="8" id="KW-0675">Receptor</keyword>
<evidence type="ECO:0000256" key="5">
    <source>
        <dbReference type="ARBA" id="ARBA00022989"/>
    </source>
</evidence>
<dbReference type="Pfam" id="PF02793">
    <property type="entry name" value="HRM"/>
    <property type="match status" value="1"/>
</dbReference>
<keyword evidence="9" id="KW-0807">Transducer</keyword>
<dbReference type="InterPro" id="IPR050332">
    <property type="entry name" value="GPCR_2"/>
</dbReference>
<feature type="transmembrane region" description="Helical" evidence="11">
    <location>
        <begin position="543"/>
        <end position="562"/>
    </location>
</feature>
<dbReference type="InterPro" id="IPR000832">
    <property type="entry name" value="GPCR_2_secretin-like"/>
</dbReference>
<dbReference type="Proteomes" id="UP000050795">
    <property type="component" value="Unassembled WGS sequence"/>
</dbReference>
<name>A0AA85J7R0_TRIRE</name>
<feature type="compositionally biased region" description="Polar residues" evidence="10">
    <location>
        <begin position="406"/>
        <end position="420"/>
    </location>
</feature>
<evidence type="ECO:0000256" key="2">
    <source>
        <dbReference type="ARBA" id="ARBA00005314"/>
    </source>
</evidence>
<evidence type="ECO:0000313" key="15">
    <source>
        <dbReference type="WBParaSite" id="TREG1_132040.1"/>
    </source>
</evidence>
<feature type="compositionally biased region" description="Basic residues" evidence="10">
    <location>
        <begin position="393"/>
        <end position="405"/>
    </location>
</feature>
<accession>A0AA85J7R0</accession>
<reference evidence="15" key="2">
    <citation type="submission" date="2023-11" db="UniProtKB">
        <authorList>
            <consortium name="WormBaseParasite"/>
        </authorList>
    </citation>
    <scope>IDENTIFICATION</scope>
</reference>
<evidence type="ECO:0008006" key="16">
    <source>
        <dbReference type="Google" id="ProtNLM"/>
    </source>
</evidence>
<dbReference type="Gene3D" id="1.20.1070.10">
    <property type="entry name" value="Rhodopsin 7-helix transmembrane proteins"/>
    <property type="match status" value="2"/>
</dbReference>
<keyword evidence="14" id="KW-1185">Reference proteome</keyword>
<dbReference type="SMART" id="SM00008">
    <property type="entry name" value="HormR"/>
    <property type="match status" value="1"/>
</dbReference>
<keyword evidence="5 11" id="KW-1133">Transmembrane helix</keyword>
<reference evidence="14" key="1">
    <citation type="submission" date="2022-06" db="EMBL/GenBank/DDBJ databases">
        <authorList>
            <person name="Berger JAMES D."/>
            <person name="Berger JAMES D."/>
        </authorList>
    </citation>
    <scope>NUCLEOTIDE SEQUENCE [LARGE SCALE GENOMIC DNA]</scope>
</reference>